<reference evidence="1 2" key="1">
    <citation type="submission" date="2021-12" db="EMBL/GenBank/DDBJ databases">
        <title>High titer production of polyol ester of fatty acids by Rhodotorula paludigena BS15 towards product separation-free biomass refinery.</title>
        <authorList>
            <person name="Mano J."/>
            <person name="Ono H."/>
            <person name="Tanaka T."/>
            <person name="Naito K."/>
            <person name="Sushida H."/>
            <person name="Ike M."/>
            <person name="Tokuyasu K."/>
            <person name="Kitaoka M."/>
        </authorList>
    </citation>
    <scope>NUCLEOTIDE SEQUENCE [LARGE SCALE GENOMIC DNA]</scope>
    <source>
        <strain evidence="1 2">BS15</strain>
    </source>
</reference>
<keyword evidence="2" id="KW-1185">Reference proteome</keyword>
<protein>
    <submittedName>
        <fullName evidence="1">Uncharacterized protein</fullName>
    </submittedName>
</protein>
<gene>
    <name evidence="1" type="ORF">Rhopal_001361-T1</name>
</gene>
<dbReference type="AlphaFoldDB" id="A0AAV5GFH8"/>
<dbReference type="Gene3D" id="3.80.10.10">
    <property type="entry name" value="Ribonuclease Inhibitor"/>
    <property type="match status" value="1"/>
</dbReference>
<name>A0AAV5GFH8_9BASI</name>
<organism evidence="1 2">
    <name type="scientific">Rhodotorula paludigena</name>
    <dbReference type="NCBI Taxonomy" id="86838"/>
    <lineage>
        <taxon>Eukaryota</taxon>
        <taxon>Fungi</taxon>
        <taxon>Dikarya</taxon>
        <taxon>Basidiomycota</taxon>
        <taxon>Pucciniomycotina</taxon>
        <taxon>Microbotryomycetes</taxon>
        <taxon>Sporidiobolales</taxon>
        <taxon>Sporidiobolaceae</taxon>
        <taxon>Rhodotorula</taxon>
    </lineage>
</organism>
<dbReference type="Proteomes" id="UP001342314">
    <property type="component" value="Unassembled WGS sequence"/>
</dbReference>
<comment type="caution">
    <text evidence="1">The sequence shown here is derived from an EMBL/GenBank/DDBJ whole genome shotgun (WGS) entry which is preliminary data.</text>
</comment>
<dbReference type="SUPFAM" id="SSF52047">
    <property type="entry name" value="RNI-like"/>
    <property type="match status" value="1"/>
</dbReference>
<proteinExistence type="predicted"/>
<evidence type="ECO:0000313" key="2">
    <source>
        <dbReference type="Proteomes" id="UP001342314"/>
    </source>
</evidence>
<accession>A0AAV5GFH8</accession>
<dbReference type="InterPro" id="IPR032675">
    <property type="entry name" value="LRR_dom_sf"/>
</dbReference>
<dbReference type="EMBL" id="BQKY01000003">
    <property type="protein sequence ID" value="GJN88395.1"/>
    <property type="molecule type" value="Genomic_DNA"/>
</dbReference>
<sequence length="507" mass="56405">MSAFDELQPRATLDGLPLEIKTRIVEMCAEQDERLRVMIAEAERRVENNDDPDYEALVETFARRHQSSLGAFFCTSTTWSALAAPRLFTVLKLSKTHTPAFRFRVAPLRSRHFRQLVLDEPAEDDEDNSFVKKDVIGDVLNLPLSNVDSIVVTSHATPALFLVHSYMPWYDLNSPKAFLAIKLNALLGQVTILDLRLTDLRHPNISRVIITRAKQLRELYVNVDALATDVESELWDILASAPSLVKLSLTTSRAFEFSNIPPPTIAPRWPPLRSLSFEGEILNESVGTFVAYFASSLQELNIHNTLTDFENASSLFDQEVLPALQHLSLSTQTANACDIARDMLSGMTVRNVPQLASMSLVIEDRFGSFDSRQLASGDTLFTLLKSLAASSNLRRVSLHDRSTDISASEQVALEEWAAPIGVQLSLGLGGCWPCWDVVEPIYMRTFAVRRDSVPQPERASLTHAVQRVGRFVADWIARATETGDMVELARVAEVLGAAELERAAMQA</sequence>
<evidence type="ECO:0000313" key="1">
    <source>
        <dbReference type="EMBL" id="GJN88395.1"/>
    </source>
</evidence>